<dbReference type="PANTHER" id="PTHR43434:SF1">
    <property type="entry name" value="PHOSPHOGLYCOLATE PHOSPHATASE"/>
    <property type="match status" value="1"/>
</dbReference>
<sequence length="212" mass="24214">MKTLYVFDNDGTLYDDAGTQKQFMEIFYRYASGLLATSQENVATIIHSLKTKHGTEFSLIALMREFNINYEDMVNNTYLQVTLGECGIVSPDIVRYQTLSQIIGPKVVFTNNPSAFAKKVLSYTGLTELFSDFIGMEELEFSGKPSIRSFEIIENHHRGFDQIIFVDDLVKNLDVAKQRGWKTVWYNPIGVSTELEHRHLFISSFGELLKVT</sequence>
<dbReference type="InterPro" id="IPR023214">
    <property type="entry name" value="HAD_sf"/>
</dbReference>
<evidence type="ECO:0008006" key="3">
    <source>
        <dbReference type="Google" id="ProtNLM"/>
    </source>
</evidence>
<dbReference type="Gene3D" id="3.40.50.1000">
    <property type="entry name" value="HAD superfamily/HAD-like"/>
    <property type="match status" value="1"/>
</dbReference>
<evidence type="ECO:0000313" key="2">
    <source>
        <dbReference type="Proteomes" id="UP000177269"/>
    </source>
</evidence>
<dbReference type="GO" id="GO:0008967">
    <property type="term" value="F:phosphoglycolate phosphatase activity"/>
    <property type="evidence" value="ECO:0007669"/>
    <property type="project" value="TreeGrafter"/>
</dbReference>
<reference evidence="1 2" key="1">
    <citation type="journal article" date="2016" name="Nat. Commun.">
        <title>Thousands of microbial genomes shed light on interconnected biogeochemical processes in an aquifer system.</title>
        <authorList>
            <person name="Anantharaman K."/>
            <person name="Brown C.T."/>
            <person name="Hug L.A."/>
            <person name="Sharon I."/>
            <person name="Castelle C.J."/>
            <person name="Probst A.J."/>
            <person name="Thomas B.C."/>
            <person name="Singh A."/>
            <person name="Wilkins M.J."/>
            <person name="Karaoz U."/>
            <person name="Brodie E.L."/>
            <person name="Williams K.H."/>
            <person name="Hubbard S.S."/>
            <person name="Banfield J.F."/>
        </authorList>
    </citation>
    <scope>NUCLEOTIDE SEQUENCE [LARGE SCALE GENOMIC DNA]</scope>
</reference>
<name>A0A1G2P111_9BACT</name>
<accession>A0A1G2P111</accession>
<dbReference type="PANTHER" id="PTHR43434">
    <property type="entry name" value="PHOSPHOGLYCOLATE PHOSPHATASE"/>
    <property type="match status" value="1"/>
</dbReference>
<dbReference type="Proteomes" id="UP000177269">
    <property type="component" value="Unassembled WGS sequence"/>
</dbReference>
<protein>
    <recommendedName>
        <fullName evidence="3">Pyrimidine 5'-nucleotidase</fullName>
    </recommendedName>
</protein>
<evidence type="ECO:0000313" key="1">
    <source>
        <dbReference type="EMBL" id="OHA41302.1"/>
    </source>
</evidence>
<proteinExistence type="predicted"/>
<comment type="caution">
    <text evidence="1">The sequence shown here is derived from an EMBL/GenBank/DDBJ whole genome shotgun (WGS) entry which is preliminary data.</text>
</comment>
<dbReference type="InterPro" id="IPR050155">
    <property type="entry name" value="HAD-like_hydrolase_sf"/>
</dbReference>
<dbReference type="Pfam" id="PF00702">
    <property type="entry name" value="Hydrolase"/>
    <property type="match status" value="1"/>
</dbReference>
<dbReference type="InterPro" id="IPR036412">
    <property type="entry name" value="HAD-like_sf"/>
</dbReference>
<dbReference type="EMBL" id="MHSK01000038">
    <property type="protein sequence ID" value="OHA41302.1"/>
    <property type="molecule type" value="Genomic_DNA"/>
</dbReference>
<organism evidence="1 2">
    <name type="scientific">Candidatus Taylorbacteria bacterium RIFCSPLOWO2_12_FULL_43_20</name>
    <dbReference type="NCBI Taxonomy" id="1802332"/>
    <lineage>
        <taxon>Bacteria</taxon>
        <taxon>Candidatus Tayloriibacteriota</taxon>
    </lineage>
</organism>
<gene>
    <name evidence="1" type="ORF">A3G52_04555</name>
</gene>
<dbReference type="SUPFAM" id="SSF56784">
    <property type="entry name" value="HAD-like"/>
    <property type="match status" value="1"/>
</dbReference>
<dbReference type="AlphaFoldDB" id="A0A1G2P111"/>
<dbReference type="GO" id="GO:0006281">
    <property type="term" value="P:DNA repair"/>
    <property type="evidence" value="ECO:0007669"/>
    <property type="project" value="TreeGrafter"/>
</dbReference>